<dbReference type="EMBL" id="LDAU01000106">
    <property type="protein sequence ID" value="KRX05560.1"/>
    <property type="molecule type" value="Genomic_DNA"/>
</dbReference>
<dbReference type="InterPro" id="IPR036770">
    <property type="entry name" value="Ankyrin_rpt-contain_sf"/>
</dbReference>
<evidence type="ECO:0000256" key="2">
    <source>
        <dbReference type="ARBA" id="ARBA00022737"/>
    </source>
</evidence>
<sequence>MEEVQNFMQQNQEIVMKDSYNQMPKIQEEQCTNSIDSNSKNFQQDNSDIQKNLAFIQDNTENIANQETSSLEFQKKFNYKSPVQNKSQYSKKNQNENEDYPHQASSCKSLKTNQHNSHLNSGSTQKNKVIKTVIEVSYTCSKKNIEEFPTNYSFQPLNLQILDLTFNKFKEIPEQIFEFKNLNTLRLDSNFIREIPSQLFEDINLQILTVSNNLIYYIPENINKQNKLIQLDLSINRLDQINPNGICQLKQLKSLKINNNEFRYLPYEMENLSNLLEIQLDWFKYCQPQMNQQMTDKIILQEFVYMFQTLRLQKDLEQDPLLKFNNQEINLENMDQIAELKQNGVTFIEFVTYFSKQMFQINQKYHHGRTLAHLASLDEDTGALISILEYNYELINSLDYDENTPLSLAILQEKYFSSKTLIQNGAKVNLGGGLYGSCLNITTIKQNFYLIQDLLKRGANANQTDNEGNAPLHYLMTIYHRNYKMSEKICQLLLHYGANPNLKNDEGFTPIHLAAKKGQVEAIKFVLRYNNNIAYHDHTVIPFNLTKKGGNEKYTPLQLACYHGYIELVELFLENNPPQDLFQKTIQGHQASDLCRRDTIISKLLQKEEQKYITKNILDRETTAPNPYLQKKQNIFEKNNQTEKSHQNSELSFSNIPEDFGIQNPQNNNNKLINAQQISPVKTKNQLLSHQISSFNQNKQKNQINSQFSIFQNTYAKNYSQNQSIEVTMIDDSQIEDDEDLDENKEIQEIVQNQHNLVNRQLTYVPNNIQQIEQFYQKKQFQDNKFLKHQSFNPKNSDSKFSHQYISQIKHLISKTTNVIDYYKSSLQKFSEGISSHLQPFHEKMKYLIIMIKLHLEFEQMINIVTLEKNRIMQHNLNLCDDELLLDNLSHNLIMDQFVEVIQKVKDEKTIEFEIIKEIIFYLFGYYNHCPALEPMRKQLSNLSTNISYEAMQSISNIKIELYKQNKDDSNERAYIKQYQQQNIKLKTQQFTIPIMSETTQQNQTLYYDDLKESKKIFNNKLQDLQQKQTKKQNLNQSQSTTLFNKKPLLNFNSKYEISSKPHNINKSQQNFNIIQNNSNSNSQKKATFFSDSQNAQQIQTTAFDDLQQDIQQQKYKQINTKNNNNINNNNSNQIQNSKKDINQIIINNNNNGNKQNLNQEKNKHNMQQIKEDDENIDTDDFGLQKEFYNLELGKNKNL</sequence>
<feature type="repeat" description="ANK" evidence="4">
    <location>
        <begin position="506"/>
        <end position="538"/>
    </location>
</feature>
<keyword evidence="3 4" id="KW-0040">ANK repeat</keyword>
<comment type="caution">
    <text evidence="6">The sequence shown here is derived from an EMBL/GenBank/DDBJ whole genome shotgun (WGS) entry which is preliminary data.</text>
</comment>
<dbReference type="PANTHER" id="PTHR24189">
    <property type="entry name" value="MYOTROPHIN"/>
    <property type="match status" value="1"/>
</dbReference>
<dbReference type="AlphaFoldDB" id="A0A0V0QUD2"/>
<dbReference type="InterPro" id="IPR001611">
    <property type="entry name" value="Leu-rich_rpt"/>
</dbReference>
<protein>
    <submittedName>
        <fullName evidence="6">Ankyrin repeat-containing domain</fullName>
    </submittedName>
</protein>
<dbReference type="InterPro" id="IPR032675">
    <property type="entry name" value="LRR_dom_sf"/>
</dbReference>
<dbReference type="Pfam" id="PF13855">
    <property type="entry name" value="LRR_8"/>
    <property type="match status" value="1"/>
</dbReference>
<dbReference type="OrthoDB" id="310270at2759"/>
<name>A0A0V0QUD2_PSEPJ</name>
<dbReference type="SMART" id="SM00248">
    <property type="entry name" value="ANK"/>
    <property type="match status" value="5"/>
</dbReference>
<reference evidence="6 7" key="1">
    <citation type="journal article" date="2015" name="Sci. Rep.">
        <title>Genome of the facultative scuticociliatosis pathogen Pseudocohnilembus persalinus provides insight into its virulence through horizontal gene transfer.</title>
        <authorList>
            <person name="Xiong J."/>
            <person name="Wang G."/>
            <person name="Cheng J."/>
            <person name="Tian M."/>
            <person name="Pan X."/>
            <person name="Warren A."/>
            <person name="Jiang C."/>
            <person name="Yuan D."/>
            <person name="Miao W."/>
        </authorList>
    </citation>
    <scope>NUCLEOTIDE SEQUENCE [LARGE SCALE GENOMIC DNA]</scope>
    <source>
        <strain evidence="6">36N120E</strain>
    </source>
</reference>
<dbReference type="PROSITE" id="PS51450">
    <property type="entry name" value="LRR"/>
    <property type="match status" value="2"/>
</dbReference>
<gene>
    <name evidence="6" type="ORF">PPERSA_12738</name>
</gene>
<dbReference type="Gene3D" id="1.25.40.20">
    <property type="entry name" value="Ankyrin repeat-containing domain"/>
    <property type="match status" value="1"/>
</dbReference>
<proteinExistence type="predicted"/>
<feature type="region of interest" description="Disordered" evidence="5">
    <location>
        <begin position="82"/>
        <end position="106"/>
    </location>
</feature>
<keyword evidence="1" id="KW-0433">Leucine-rich repeat</keyword>
<evidence type="ECO:0000313" key="6">
    <source>
        <dbReference type="EMBL" id="KRX05560.1"/>
    </source>
</evidence>
<dbReference type="PROSITE" id="PS50297">
    <property type="entry name" value="ANK_REP_REGION"/>
    <property type="match status" value="1"/>
</dbReference>
<keyword evidence="2" id="KW-0677">Repeat</keyword>
<dbReference type="SUPFAM" id="SSF48403">
    <property type="entry name" value="Ankyrin repeat"/>
    <property type="match status" value="1"/>
</dbReference>
<dbReference type="PROSITE" id="PS50088">
    <property type="entry name" value="ANK_REPEAT"/>
    <property type="match status" value="2"/>
</dbReference>
<evidence type="ECO:0000256" key="1">
    <source>
        <dbReference type="ARBA" id="ARBA00022614"/>
    </source>
</evidence>
<dbReference type="SUPFAM" id="SSF52058">
    <property type="entry name" value="L domain-like"/>
    <property type="match status" value="1"/>
</dbReference>
<keyword evidence="7" id="KW-1185">Reference proteome</keyword>
<evidence type="ECO:0000256" key="3">
    <source>
        <dbReference type="ARBA" id="ARBA00023043"/>
    </source>
</evidence>
<accession>A0A0V0QUD2</accession>
<evidence type="ECO:0000256" key="4">
    <source>
        <dbReference type="PROSITE-ProRule" id="PRU00023"/>
    </source>
</evidence>
<dbReference type="Gene3D" id="3.80.10.10">
    <property type="entry name" value="Ribonuclease Inhibitor"/>
    <property type="match status" value="1"/>
</dbReference>
<dbReference type="InterPro" id="IPR050745">
    <property type="entry name" value="Multifunctional_regulatory"/>
</dbReference>
<evidence type="ECO:0000313" key="7">
    <source>
        <dbReference type="Proteomes" id="UP000054937"/>
    </source>
</evidence>
<dbReference type="InterPro" id="IPR003591">
    <property type="entry name" value="Leu-rich_rpt_typical-subtyp"/>
</dbReference>
<dbReference type="Proteomes" id="UP000054937">
    <property type="component" value="Unassembled WGS sequence"/>
</dbReference>
<dbReference type="SMART" id="SM00369">
    <property type="entry name" value="LRR_TYP"/>
    <property type="match status" value="4"/>
</dbReference>
<evidence type="ECO:0000256" key="5">
    <source>
        <dbReference type="SAM" id="MobiDB-lite"/>
    </source>
</evidence>
<organism evidence="6 7">
    <name type="scientific">Pseudocohnilembus persalinus</name>
    <name type="common">Ciliate</name>
    <dbReference type="NCBI Taxonomy" id="266149"/>
    <lineage>
        <taxon>Eukaryota</taxon>
        <taxon>Sar</taxon>
        <taxon>Alveolata</taxon>
        <taxon>Ciliophora</taxon>
        <taxon>Intramacronucleata</taxon>
        <taxon>Oligohymenophorea</taxon>
        <taxon>Scuticociliatia</taxon>
        <taxon>Philasterida</taxon>
        <taxon>Pseudocohnilembidae</taxon>
        <taxon>Pseudocohnilembus</taxon>
    </lineage>
</organism>
<dbReference type="PANTHER" id="PTHR24189:SF50">
    <property type="entry name" value="ANKYRIN REPEAT AND SOCS BOX PROTEIN 2"/>
    <property type="match status" value="1"/>
</dbReference>
<dbReference type="InterPro" id="IPR002110">
    <property type="entry name" value="Ankyrin_rpt"/>
</dbReference>
<dbReference type="Pfam" id="PF12796">
    <property type="entry name" value="Ank_2"/>
    <property type="match status" value="1"/>
</dbReference>
<dbReference type="OMA" id="GENNEGW"/>
<feature type="compositionally biased region" description="Polar residues" evidence="5">
    <location>
        <begin position="82"/>
        <end position="92"/>
    </location>
</feature>
<feature type="repeat" description="ANK" evidence="4">
    <location>
        <begin position="467"/>
        <end position="505"/>
    </location>
</feature>
<dbReference type="InParanoid" id="A0A0V0QUD2"/>